<dbReference type="Gene3D" id="3.40.50.300">
    <property type="entry name" value="P-loop containing nucleotide triphosphate hydrolases"/>
    <property type="match status" value="1"/>
</dbReference>
<evidence type="ECO:0000256" key="4">
    <source>
        <dbReference type="ARBA" id="ARBA00022741"/>
    </source>
</evidence>
<evidence type="ECO:0000256" key="5">
    <source>
        <dbReference type="ARBA" id="ARBA00022840"/>
    </source>
</evidence>
<evidence type="ECO:0000259" key="11">
    <source>
        <dbReference type="PROSITE" id="PS50893"/>
    </source>
</evidence>
<keyword evidence="3 10" id="KW-0812">Transmembrane</keyword>
<evidence type="ECO:0000256" key="8">
    <source>
        <dbReference type="ARBA" id="ARBA00024363"/>
    </source>
</evidence>
<feature type="transmembrane region" description="Helical" evidence="10">
    <location>
        <begin position="297"/>
        <end position="321"/>
    </location>
</feature>
<feature type="transmembrane region" description="Helical" evidence="10">
    <location>
        <begin position="119"/>
        <end position="142"/>
    </location>
</feature>
<dbReference type="InterPro" id="IPR003593">
    <property type="entry name" value="AAA+_ATPase"/>
</dbReference>
<dbReference type="InterPro" id="IPR011527">
    <property type="entry name" value="ABC1_TM_dom"/>
</dbReference>
<dbReference type="SUPFAM" id="SSF90123">
    <property type="entry name" value="ABC transporter transmembrane region"/>
    <property type="match status" value="1"/>
</dbReference>
<feature type="transmembrane region" description="Helical" evidence="10">
    <location>
        <begin position="256"/>
        <end position="277"/>
    </location>
</feature>
<feature type="transmembrane region" description="Helical" evidence="10">
    <location>
        <begin position="148"/>
        <end position="170"/>
    </location>
</feature>
<sequence length="841" mass="93949">MSSLETGDWPSHVAEGILSLLPLASTLYYFITSSIKFAFATSREQNPPPSSLQNGFICLVTLALIAYGTDAVLLLYTTFHQEQYDLEDQLVFSLWSLLLWIALLRGIRSGGHTRSFGLPHWGCWILYTAGEGVLLFCSWISPLRRLNGGYLALQILRMVVLILLWGLAALQRWVINATWNNQSDRGETARPWLQRLLAKYNNGYSTITNDSGRNNSTDGSNDTNAAEEAHGPPGAYETLRSLIPFVWPVENPSLQLFYVGVGLCLLAGRLFNILAPIQLGKITDALKASNVFPWKNIIYYVLLRLLNSSGGVGALQTYMWLPLENESYKKIATAAFNKVMDLSCDFHVTKESGKVYDNICRATKVHHVIQPLFFQIIPMITDLCLAITLLHAMFGPYMGLITATIIFLFLWSSGKTISLQKQIRQEYIEARKKDVNILFESITNWQTATYFNNIPYEKDRYFSAVSRFVKADTSYKSSFQVMRMTQSFVLAFGLLGVCFLIAYQVSVGKKEVGSFVVSIGYWTQLYGPLQFFANGFSSATINLVEIEDFIALVNTEPSIKEKPGARQFKVQYGTIRFDNVKFSYNDQQKILKGVSFEARPGQTLALVGETGSGKTTILKLLFRLYDASQGTIEIDGQNIRDVTLQSLRGNIGVVPQDPTMFNDTILNNIRYANFTATDEEIHDACRAVNLHDKFIALPNGYQTIVGERGVKLSGGELQRVAIARVIVQNPQIIILDEATSSVDSLTEAHIQKSLARVAAGKTMITVAHRLSTVAKADRILALKNGEIIEQGVHEELVNAGGYYSQLWKKQFLEHGDATKETDNSLLKPDAPEFIPQQLVEL</sequence>
<dbReference type="Pfam" id="PF00005">
    <property type="entry name" value="ABC_tran"/>
    <property type="match status" value="1"/>
</dbReference>
<dbReference type="SMART" id="SM00382">
    <property type="entry name" value="AAA"/>
    <property type="match status" value="1"/>
</dbReference>
<keyword evidence="6 10" id="KW-1133">Transmembrane helix</keyword>
<organism evidence="13 14">
    <name type="scientific">Talaromyces islandicus</name>
    <name type="common">Penicillium islandicum</name>
    <dbReference type="NCBI Taxonomy" id="28573"/>
    <lineage>
        <taxon>Eukaryota</taxon>
        <taxon>Fungi</taxon>
        <taxon>Dikarya</taxon>
        <taxon>Ascomycota</taxon>
        <taxon>Pezizomycotina</taxon>
        <taxon>Eurotiomycetes</taxon>
        <taxon>Eurotiomycetidae</taxon>
        <taxon>Eurotiales</taxon>
        <taxon>Trichocomaceae</taxon>
        <taxon>Talaromyces</taxon>
        <taxon>Talaromyces sect. Islandici</taxon>
    </lineage>
</organism>
<evidence type="ECO:0000313" key="14">
    <source>
        <dbReference type="Proteomes" id="UP000054383"/>
    </source>
</evidence>
<dbReference type="FunFam" id="3.40.50.300:FF:000287">
    <property type="entry name" value="Multidrug ABC transporter ATP-binding protein"/>
    <property type="match status" value="1"/>
</dbReference>
<name>A0A0U1LSQ2_TALIS</name>
<feature type="transmembrane region" description="Helical" evidence="10">
    <location>
        <begin position="89"/>
        <end position="107"/>
    </location>
</feature>
<evidence type="ECO:0000259" key="12">
    <source>
        <dbReference type="PROSITE" id="PS50929"/>
    </source>
</evidence>
<dbReference type="PANTHER" id="PTHR24221">
    <property type="entry name" value="ATP-BINDING CASSETTE SUB-FAMILY B"/>
    <property type="match status" value="1"/>
</dbReference>
<feature type="compositionally biased region" description="Polar residues" evidence="9">
    <location>
        <begin position="207"/>
        <end position="224"/>
    </location>
</feature>
<dbReference type="GO" id="GO:0005774">
    <property type="term" value="C:vacuolar membrane"/>
    <property type="evidence" value="ECO:0007669"/>
    <property type="project" value="TreeGrafter"/>
</dbReference>
<comment type="similarity">
    <text evidence="8">Belongs to the ABC transporter superfamily. ABCB family. Heavy Metal importer (TC 3.A.1.210) subfamily.</text>
</comment>
<evidence type="ECO:0000256" key="3">
    <source>
        <dbReference type="ARBA" id="ARBA00022692"/>
    </source>
</evidence>
<feature type="region of interest" description="Disordered" evidence="9">
    <location>
        <begin position="207"/>
        <end position="230"/>
    </location>
</feature>
<keyword evidence="7 10" id="KW-0472">Membrane</keyword>
<dbReference type="CDD" id="cd18583">
    <property type="entry name" value="ABC_6TM_HMT1"/>
    <property type="match status" value="1"/>
</dbReference>
<protein>
    <recommendedName>
        <fullName evidence="15">Heavy metal tolerance protein</fullName>
    </recommendedName>
</protein>
<dbReference type="Pfam" id="PF00664">
    <property type="entry name" value="ABC_membrane"/>
    <property type="match status" value="1"/>
</dbReference>
<evidence type="ECO:0000256" key="9">
    <source>
        <dbReference type="SAM" id="MobiDB-lite"/>
    </source>
</evidence>
<evidence type="ECO:0000256" key="2">
    <source>
        <dbReference type="ARBA" id="ARBA00022448"/>
    </source>
</evidence>
<dbReference type="InterPro" id="IPR017871">
    <property type="entry name" value="ABC_transporter-like_CS"/>
</dbReference>
<evidence type="ECO:0000256" key="6">
    <source>
        <dbReference type="ARBA" id="ARBA00022989"/>
    </source>
</evidence>
<dbReference type="AlphaFoldDB" id="A0A0U1LSQ2"/>
<feature type="domain" description="ABC transporter" evidence="11">
    <location>
        <begin position="575"/>
        <end position="809"/>
    </location>
</feature>
<dbReference type="PROSITE" id="PS50929">
    <property type="entry name" value="ABC_TM1F"/>
    <property type="match status" value="1"/>
</dbReference>
<keyword evidence="5" id="KW-0067">ATP-binding</keyword>
<dbReference type="SUPFAM" id="SSF52540">
    <property type="entry name" value="P-loop containing nucleoside triphosphate hydrolases"/>
    <property type="match status" value="1"/>
</dbReference>
<dbReference type="InterPro" id="IPR027417">
    <property type="entry name" value="P-loop_NTPase"/>
</dbReference>
<dbReference type="PROSITE" id="PS00211">
    <property type="entry name" value="ABC_TRANSPORTER_1"/>
    <property type="match status" value="1"/>
</dbReference>
<keyword evidence="4" id="KW-0547">Nucleotide-binding</keyword>
<feature type="transmembrane region" description="Helical" evidence="10">
    <location>
        <begin position="52"/>
        <end position="77"/>
    </location>
</feature>
<keyword evidence="14" id="KW-1185">Reference proteome</keyword>
<dbReference type="EMBL" id="CVMT01000002">
    <property type="protein sequence ID" value="CRG86423.1"/>
    <property type="molecule type" value="Genomic_DNA"/>
</dbReference>
<dbReference type="PROSITE" id="PS50893">
    <property type="entry name" value="ABC_TRANSPORTER_2"/>
    <property type="match status" value="1"/>
</dbReference>
<dbReference type="GO" id="GO:0005524">
    <property type="term" value="F:ATP binding"/>
    <property type="evidence" value="ECO:0007669"/>
    <property type="project" value="UniProtKB-KW"/>
</dbReference>
<accession>A0A0U1LSQ2</accession>
<feature type="transmembrane region" description="Helical" evidence="10">
    <location>
        <begin position="487"/>
        <end position="505"/>
    </location>
</feature>
<feature type="transmembrane region" description="Helical" evidence="10">
    <location>
        <begin position="12"/>
        <end position="31"/>
    </location>
</feature>
<evidence type="ECO:0000256" key="7">
    <source>
        <dbReference type="ARBA" id="ARBA00023136"/>
    </source>
</evidence>
<dbReference type="OMA" id="FFQIIPM"/>
<evidence type="ECO:0000313" key="13">
    <source>
        <dbReference type="EMBL" id="CRG86423.1"/>
    </source>
</evidence>
<gene>
    <name evidence="13" type="ORF">PISL3812_03429</name>
</gene>
<feature type="transmembrane region" description="Helical" evidence="10">
    <location>
        <begin position="397"/>
        <end position="414"/>
    </location>
</feature>
<evidence type="ECO:0000256" key="1">
    <source>
        <dbReference type="ARBA" id="ARBA00004141"/>
    </source>
</evidence>
<evidence type="ECO:0008006" key="15">
    <source>
        <dbReference type="Google" id="ProtNLM"/>
    </source>
</evidence>
<evidence type="ECO:0000256" key="10">
    <source>
        <dbReference type="SAM" id="Phobius"/>
    </source>
</evidence>
<reference evidence="13 14" key="1">
    <citation type="submission" date="2015-04" db="EMBL/GenBank/DDBJ databases">
        <authorList>
            <person name="Syromyatnikov M.Y."/>
            <person name="Popov V.N."/>
        </authorList>
    </citation>
    <scope>NUCLEOTIDE SEQUENCE [LARGE SCALE GENOMIC DNA]</scope>
    <source>
        <strain evidence="13">WF-38-12</strain>
    </source>
</reference>
<dbReference type="GO" id="GO:0140359">
    <property type="term" value="F:ABC-type transporter activity"/>
    <property type="evidence" value="ECO:0007669"/>
    <property type="project" value="InterPro"/>
</dbReference>
<dbReference type="PANTHER" id="PTHR24221:SF651">
    <property type="entry name" value="HEAVY METAL TOLERANCE PROTEIN"/>
    <property type="match status" value="1"/>
</dbReference>
<dbReference type="InterPro" id="IPR003439">
    <property type="entry name" value="ABC_transporter-like_ATP-bd"/>
</dbReference>
<dbReference type="Gene3D" id="1.20.1560.10">
    <property type="entry name" value="ABC transporter type 1, transmembrane domain"/>
    <property type="match status" value="1"/>
</dbReference>
<proteinExistence type="inferred from homology"/>
<dbReference type="InterPro" id="IPR036640">
    <property type="entry name" value="ABC1_TM_sf"/>
</dbReference>
<dbReference type="Proteomes" id="UP000054383">
    <property type="component" value="Unassembled WGS sequence"/>
</dbReference>
<feature type="domain" description="ABC transmembrane type-1" evidence="12">
    <location>
        <begin position="259"/>
        <end position="538"/>
    </location>
</feature>
<keyword evidence="2" id="KW-0813">Transport</keyword>
<dbReference type="InterPro" id="IPR039421">
    <property type="entry name" value="Type_1_exporter"/>
</dbReference>
<dbReference type="OrthoDB" id="6500128at2759"/>
<dbReference type="GO" id="GO:0016887">
    <property type="term" value="F:ATP hydrolysis activity"/>
    <property type="evidence" value="ECO:0007669"/>
    <property type="project" value="InterPro"/>
</dbReference>
<comment type="subcellular location">
    <subcellularLocation>
        <location evidence="1">Membrane</location>
        <topology evidence="1">Multi-pass membrane protein</topology>
    </subcellularLocation>
</comment>